<comment type="caution">
    <text evidence="9">The sequence shown here is derived from an EMBL/GenBank/DDBJ whole genome shotgun (WGS) entry which is preliminary data.</text>
</comment>
<keyword evidence="7" id="KW-1133">Transmembrane helix</keyword>
<dbReference type="PANTHER" id="PTHR43390:SF1">
    <property type="entry name" value="CHLOROPLAST PROCESSING PEPTIDASE"/>
    <property type="match status" value="1"/>
</dbReference>
<keyword evidence="7" id="KW-0812">Transmembrane</keyword>
<dbReference type="GO" id="GO:0005886">
    <property type="term" value="C:plasma membrane"/>
    <property type="evidence" value="ECO:0007669"/>
    <property type="project" value="UniProtKB-SubCell"/>
</dbReference>
<feature type="transmembrane region" description="Helical" evidence="7">
    <location>
        <begin position="12"/>
        <end position="33"/>
    </location>
</feature>
<dbReference type="Proteomes" id="UP000616608">
    <property type="component" value="Unassembled WGS sequence"/>
</dbReference>
<dbReference type="PANTHER" id="PTHR43390">
    <property type="entry name" value="SIGNAL PEPTIDASE I"/>
    <property type="match status" value="1"/>
</dbReference>
<dbReference type="EC" id="3.4.21.89" evidence="4 7"/>
<keyword evidence="7" id="KW-0472">Membrane</keyword>
<dbReference type="InterPro" id="IPR019758">
    <property type="entry name" value="Pept_S26A_signal_pept_1_CS"/>
</dbReference>
<accession>A0A917FZN8</accession>
<dbReference type="InterPro" id="IPR019757">
    <property type="entry name" value="Pept_S26A_signal_pept_1_Lys-AS"/>
</dbReference>
<dbReference type="GO" id="GO:0006465">
    <property type="term" value="P:signal peptide processing"/>
    <property type="evidence" value="ECO:0007669"/>
    <property type="project" value="InterPro"/>
</dbReference>
<evidence type="ECO:0000256" key="2">
    <source>
        <dbReference type="ARBA" id="ARBA00004401"/>
    </source>
</evidence>
<dbReference type="PROSITE" id="PS00760">
    <property type="entry name" value="SPASE_I_2"/>
    <property type="match status" value="1"/>
</dbReference>
<comment type="catalytic activity">
    <reaction evidence="1 7">
        <text>Cleavage of hydrophobic, N-terminal signal or leader sequences from secreted and periplasmic proteins.</text>
        <dbReference type="EC" id="3.4.21.89"/>
    </reaction>
</comment>
<dbReference type="NCBIfam" id="TIGR02227">
    <property type="entry name" value="sigpep_I_bact"/>
    <property type="match status" value="1"/>
</dbReference>
<gene>
    <name evidence="9" type="ORF">GCM10007425_07050</name>
</gene>
<keyword evidence="5 7" id="KW-0378">Hydrolase</keyword>
<keyword evidence="7" id="KW-0645">Protease</keyword>
<reference evidence="9" key="1">
    <citation type="journal article" date="2014" name="Int. J. Syst. Evol. Microbiol.">
        <title>Complete genome sequence of Corynebacterium casei LMG S-19264T (=DSM 44701T), isolated from a smear-ripened cheese.</title>
        <authorList>
            <consortium name="US DOE Joint Genome Institute (JGI-PGF)"/>
            <person name="Walter F."/>
            <person name="Albersmeier A."/>
            <person name="Kalinowski J."/>
            <person name="Ruckert C."/>
        </authorList>
    </citation>
    <scope>NUCLEOTIDE SEQUENCE</scope>
    <source>
        <strain evidence="9">CGMCC 1.15760</strain>
    </source>
</reference>
<evidence type="ECO:0000256" key="6">
    <source>
        <dbReference type="PIRSR" id="PIRSR600223-1"/>
    </source>
</evidence>
<dbReference type="PRINTS" id="PR00727">
    <property type="entry name" value="LEADERPTASE"/>
</dbReference>
<organism evidence="9 10">
    <name type="scientific">Lysinibacillus alkalisoli</name>
    <dbReference type="NCBI Taxonomy" id="1911548"/>
    <lineage>
        <taxon>Bacteria</taxon>
        <taxon>Bacillati</taxon>
        <taxon>Bacillota</taxon>
        <taxon>Bacilli</taxon>
        <taxon>Bacillales</taxon>
        <taxon>Bacillaceae</taxon>
        <taxon>Lysinibacillus</taxon>
    </lineage>
</organism>
<dbReference type="InterPro" id="IPR036286">
    <property type="entry name" value="LexA/Signal_pep-like_sf"/>
</dbReference>
<name>A0A917FZN8_9BACI</name>
<evidence type="ECO:0000313" key="10">
    <source>
        <dbReference type="Proteomes" id="UP000616608"/>
    </source>
</evidence>
<feature type="active site" evidence="6">
    <location>
        <position position="81"/>
    </location>
</feature>
<evidence type="ECO:0000256" key="1">
    <source>
        <dbReference type="ARBA" id="ARBA00000677"/>
    </source>
</evidence>
<feature type="domain" description="Peptidase S26" evidence="8">
    <location>
        <begin position="13"/>
        <end position="167"/>
    </location>
</feature>
<evidence type="ECO:0000256" key="5">
    <source>
        <dbReference type="ARBA" id="ARBA00022801"/>
    </source>
</evidence>
<dbReference type="PROSITE" id="PS00761">
    <property type="entry name" value="SPASE_I_3"/>
    <property type="match status" value="1"/>
</dbReference>
<sequence>MEHQAPAKNEFFSMLKTVIITFIVVLLIKTFILTPVNVKGVSMEPTYVNKDVVLVDRVTSLERFQQVVFESPNNPDEWYIKRLIGLPGDKIEMKNDVLYVNDKPYEENYVKRSAKGINLRTTEDFEAIIVPKDKLFVMGDNRLNSMDSRHFGFIEKDIIMGKVLATVYPFTNIGLAKKQ</sequence>
<dbReference type="GO" id="GO:0009003">
    <property type="term" value="F:signal peptidase activity"/>
    <property type="evidence" value="ECO:0007669"/>
    <property type="project" value="UniProtKB-EC"/>
</dbReference>
<dbReference type="CDD" id="cd06530">
    <property type="entry name" value="S26_SPase_I"/>
    <property type="match status" value="1"/>
</dbReference>
<dbReference type="InterPro" id="IPR019533">
    <property type="entry name" value="Peptidase_S26"/>
</dbReference>
<evidence type="ECO:0000259" key="8">
    <source>
        <dbReference type="Pfam" id="PF10502"/>
    </source>
</evidence>
<dbReference type="RefSeq" id="WP_188613634.1">
    <property type="nucleotide sequence ID" value="NZ_BMJT01000002.1"/>
</dbReference>
<dbReference type="InterPro" id="IPR000223">
    <property type="entry name" value="Pept_S26A_signal_pept_1"/>
</dbReference>
<feature type="active site" evidence="6">
    <location>
        <position position="42"/>
    </location>
</feature>
<reference evidence="9" key="2">
    <citation type="submission" date="2020-09" db="EMBL/GenBank/DDBJ databases">
        <authorList>
            <person name="Sun Q."/>
            <person name="Zhou Y."/>
        </authorList>
    </citation>
    <scope>NUCLEOTIDE SEQUENCE</scope>
    <source>
        <strain evidence="9">CGMCC 1.15760</strain>
    </source>
</reference>
<dbReference type="Pfam" id="PF10502">
    <property type="entry name" value="Peptidase_S26"/>
    <property type="match status" value="1"/>
</dbReference>
<dbReference type="EMBL" id="BMJT01000002">
    <property type="protein sequence ID" value="GGG15343.1"/>
    <property type="molecule type" value="Genomic_DNA"/>
</dbReference>
<dbReference type="AlphaFoldDB" id="A0A917FZN8"/>
<evidence type="ECO:0000256" key="4">
    <source>
        <dbReference type="ARBA" id="ARBA00013208"/>
    </source>
</evidence>
<comment type="subcellular location">
    <subcellularLocation>
        <location evidence="2">Cell membrane</location>
        <topology evidence="2">Single-pass type II membrane protein</topology>
    </subcellularLocation>
    <subcellularLocation>
        <location evidence="7">Membrane</location>
        <topology evidence="7">Single-pass type II membrane protein</topology>
    </subcellularLocation>
</comment>
<protein>
    <recommendedName>
        <fullName evidence="4 7">Signal peptidase I</fullName>
        <ecNumber evidence="4 7">3.4.21.89</ecNumber>
    </recommendedName>
</protein>
<dbReference type="SUPFAM" id="SSF51306">
    <property type="entry name" value="LexA/Signal peptidase"/>
    <property type="match status" value="1"/>
</dbReference>
<keyword evidence="10" id="KW-1185">Reference proteome</keyword>
<evidence type="ECO:0000256" key="7">
    <source>
        <dbReference type="RuleBase" id="RU362042"/>
    </source>
</evidence>
<evidence type="ECO:0000313" key="9">
    <source>
        <dbReference type="EMBL" id="GGG15343.1"/>
    </source>
</evidence>
<comment type="similarity">
    <text evidence="3 7">Belongs to the peptidase S26 family.</text>
</comment>
<dbReference type="GO" id="GO:0004252">
    <property type="term" value="F:serine-type endopeptidase activity"/>
    <property type="evidence" value="ECO:0007669"/>
    <property type="project" value="InterPro"/>
</dbReference>
<evidence type="ECO:0000256" key="3">
    <source>
        <dbReference type="ARBA" id="ARBA00009370"/>
    </source>
</evidence>
<proteinExistence type="inferred from homology"/>
<dbReference type="Gene3D" id="2.10.109.10">
    <property type="entry name" value="Umud Fragment, subunit A"/>
    <property type="match status" value="1"/>
</dbReference>